<keyword evidence="1 3" id="KW-0328">Glycosyltransferase</keyword>
<dbReference type="HAMAP" id="MF_01537">
    <property type="entry name" value="Nucleos_phosphorylase_PpnP"/>
    <property type="match status" value="1"/>
</dbReference>
<dbReference type="EC" id="2.4.2.1" evidence="3"/>
<dbReference type="SUPFAM" id="SSF51182">
    <property type="entry name" value="RmlC-like cupins"/>
    <property type="match status" value="1"/>
</dbReference>
<evidence type="ECO:0000313" key="5">
    <source>
        <dbReference type="Proteomes" id="UP000243180"/>
    </source>
</evidence>
<sequence length="102" mass="11416">MSFKNVEVKTRANVYHGGKVTSRTIITPEGEMKTLGVMLPGTYRFSTQAPEVMELSQGHCRVKLADQQSWSDYQAGQSFSVPGNSHFEIEVTDLLDYICHFG</sequence>
<comment type="function">
    <text evidence="3">Catalyzes the phosphorolysis of diverse nucleosides, yielding D-ribose 1-phosphate and the respective free bases. Can use uridine, adenosine, guanosine, cytidine, thymidine, inosine and xanthosine as substrates. Also catalyzes the reverse reactions.</text>
</comment>
<comment type="catalytic activity">
    <reaction evidence="3">
        <text>a purine D-ribonucleoside + phosphate = a purine nucleobase + alpha-D-ribose 1-phosphate</text>
        <dbReference type="Rhea" id="RHEA:19805"/>
        <dbReference type="ChEBI" id="CHEBI:26386"/>
        <dbReference type="ChEBI" id="CHEBI:43474"/>
        <dbReference type="ChEBI" id="CHEBI:57720"/>
        <dbReference type="ChEBI" id="CHEBI:142355"/>
        <dbReference type="EC" id="2.4.2.1"/>
    </reaction>
</comment>
<evidence type="ECO:0000256" key="2">
    <source>
        <dbReference type="ARBA" id="ARBA00022679"/>
    </source>
</evidence>
<dbReference type="GO" id="GO:0005829">
    <property type="term" value="C:cytosol"/>
    <property type="evidence" value="ECO:0007669"/>
    <property type="project" value="TreeGrafter"/>
</dbReference>
<dbReference type="InterPro" id="IPR009664">
    <property type="entry name" value="Ppnp"/>
</dbReference>
<reference evidence="4 5" key="1">
    <citation type="submission" date="2015-05" db="EMBL/GenBank/DDBJ databases">
        <title>Complete genome sequence of a sulfur-oxidizing gammaproteobacterium strain HA5.</title>
        <authorList>
            <person name="Miura A."/>
            <person name="Kojima H."/>
            <person name="Fukui M."/>
        </authorList>
    </citation>
    <scope>NUCLEOTIDE SEQUENCE [LARGE SCALE GENOMIC DNA]</scope>
    <source>
        <strain evidence="4 5">HA5</strain>
    </source>
</reference>
<comment type="catalytic activity">
    <reaction evidence="3">
        <text>uridine + phosphate = alpha-D-ribose 1-phosphate + uracil</text>
        <dbReference type="Rhea" id="RHEA:24388"/>
        <dbReference type="ChEBI" id="CHEBI:16704"/>
        <dbReference type="ChEBI" id="CHEBI:17568"/>
        <dbReference type="ChEBI" id="CHEBI:43474"/>
        <dbReference type="ChEBI" id="CHEBI:57720"/>
        <dbReference type="EC" id="2.4.2.2"/>
    </reaction>
</comment>
<comment type="catalytic activity">
    <reaction evidence="3">
        <text>cytidine + phosphate = cytosine + alpha-D-ribose 1-phosphate</text>
        <dbReference type="Rhea" id="RHEA:52540"/>
        <dbReference type="ChEBI" id="CHEBI:16040"/>
        <dbReference type="ChEBI" id="CHEBI:17562"/>
        <dbReference type="ChEBI" id="CHEBI:43474"/>
        <dbReference type="ChEBI" id="CHEBI:57720"/>
        <dbReference type="EC" id="2.4.2.2"/>
    </reaction>
</comment>
<dbReference type="Pfam" id="PF06865">
    <property type="entry name" value="Ppnp"/>
    <property type="match status" value="1"/>
</dbReference>
<dbReference type="OrthoDB" id="9793848at2"/>
<name>A0A1B4XE93_9GAMM</name>
<dbReference type="Gene3D" id="2.60.120.10">
    <property type="entry name" value="Jelly Rolls"/>
    <property type="match status" value="1"/>
</dbReference>
<keyword evidence="2 3" id="KW-0808">Transferase</keyword>
<comment type="similarity">
    <text evidence="3">Belongs to the nucleoside phosphorylase PpnP family.</text>
</comment>
<dbReference type="GO" id="GO:0047975">
    <property type="term" value="F:guanosine phosphorylase activity"/>
    <property type="evidence" value="ECO:0007669"/>
    <property type="project" value="RHEA"/>
</dbReference>
<evidence type="ECO:0000313" key="4">
    <source>
        <dbReference type="EMBL" id="BAV33126.1"/>
    </source>
</evidence>
<dbReference type="InterPro" id="IPR011051">
    <property type="entry name" value="RmlC_Cupin_sf"/>
</dbReference>
<comment type="catalytic activity">
    <reaction evidence="3">
        <text>thymidine + phosphate = 2-deoxy-alpha-D-ribose 1-phosphate + thymine</text>
        <dbReference type="Rhea" id="RHEA:16037"/>
        <dbReference type="ChEBI" id="CHEBI:17748"/>
        <dbReference type="ChEBI" id="CHEBI:17821"/>
        <dbReference type="ChEBI" id="CHEBI:43474"/>
        <dbReference type="ChEBI" id="CHEBI:57259"/>
        <dbReference type="EC" id="2.4.2.2"/>
    </reaction>
</comment>
<evidence type="ECO:0000256" key="1">
    <source>
        <dbReference type="ARBA" id="ARBA00022676"/>
    </source>
</evidence>
<dbReference type="EMBL" id="AP014879">
    <property type="protein sequence ID" value="BAV33126.1"/>
    <property type="molecule type" value="Genomic_DNA"/>
</dbReference>
<organism evidence="4 5">
    <name type="scientific">Sulfuricaulis limicola</name>
    <dbReference type="NCBI Taxonomy" id="1620215"/>
    <lineage>
        <taxon>Bacteria</taxon>
        <taxon>Pseudomonadati</taxon>
        <taxon>Pseudomonadota</taxon>
        <taxon>Gammaproteobacteria</taxon>
        <taxon>Acidiferrobacterales</taxon>
        <taxon>Acidiferrobacteraceae</taxon>
        <taxon>Sulfuricaulis</taxon>
    </lineage>
</organism>
<dbReference type="GO" id="GO:0004731">
    <property type="term" value="F:purine-nucleoside phosphorylase activity"/>
    <property type="evidence" value="ECO:0007669"/>
    <property type="project" value="UniProtKB-UniRule"/>
</dbReference>
<comment type="catalytic activity">
    <reaction evidence="3">
        <text>guanosine + phosphate = alpha-D-ribose 1-phosphate + guanine</text>
        <dbReference type="Rhea" id="RHEA:13233"/>
        <dbReference type="ChEBI" id="CHEBI:16235"/>
        <dbReference type="ChEBI" id="CHEBI:16750"/>
        <dbReference type="ChEBI" id="CHEBI:43474"/>
        <dbReference type="ChEBI" id="CHEBI:57720"/>
        <dbReference type="EC" id="2.4.2.1"/>
    </reaction>
</comment>
<dbReference type="RefSeq" id="WP_096360015.1">
    <property type="nucleotide sequence ID" value="NZ_AP014879.1"/>
</dbReference>
<dbReference type="InParanoid" id="A0A1B4XE93"/>
<keyword evidence="5" id="KW-1185">Reference proteome</keyword>
<dbReference type="PANTHER" id="PTHR36540">
    <property type="entry name" value="PYRIMIDINE/PURINE NUCLEOSIDE PHOSPHORYLASE"/>
    <property type="match status" value="1"/>
</dbReference>
<dbReference type="GO" id="GO:0004850">
    <property type="term" value="F:uridine phosphorylase activity"/>
    <property type="evidence" value="ECO:0007669"/>
    <property type="project" value="RHEA"/>
</dbReference>
<comment type="catalytic activity">
    <reaction evidence="3">
        <text>inosine + phosphate = alpha-D-ribose 1-phosphate + hypoxanthine</text>
        <dbReference type="Rhea" id="RHEA:27646"/>
        <dbReference type="ChEBI" id="CHEBI:17368"/>
        <dbReference type="ChEBI" id="CHEBI:17596"/>
        <dbReference type="ChEBI" id="CHEBI:43474"/>
        <dbReference type="ChEBI" id="CHEBI:57720"/>
        <dbReference type="EC" id="2.4.2.1"/>
    </reaction>
</comment>
<dbReference type="AlphaFoldDB" id="A0A1B4XE93"/>
<dbReference type="PANTHER" id="PTHR36540:SF1">
    <property type="entry name" value="PYRIMIDINE_PURINE NUCLEOSIDE PHOSPHORYLASE"/>
    <property type="match status" value="1"/>
</dbReference>
<protein>
    <recommendedName>
        <fullName evidence="3">Pyrimidine/purine nucleoside phosphorylase</fullName>
        <ecNumber evidence="3">2.4.2.1</ecNumber>
        <ecNumber evidence="3">2.4.2.2</ecNumber>
    </recommendedName>
    <alternativeName>
        <fullName evidence="3">Adenosine phosphorylase</fullName>
    </alternativeName>
    <alternativeName>
        <fullName evidence="3">Cytidine phosphorylase</fullName>
    </alternativeName>
    <alternativeName>
        <fullName evidence="3">Guanosine phosphorylase</fullName>
    </alternativeName>
    <alternativeName>
        <fullName evidence="3">Inosine phosphorylase</fullName>
    </alternativeName>
    <alternativeName>
        <fullName evidence="3">Thymidine phosphorylase</fullName>
    </alternativeName>
    <alternativeName>
        <fullName evidence="3">Uridine phosphorylase</fullName>
    </alternativeName>
    <alternativeName>
        <fullName evidence="3">Xanthosine phosphorylase</fullName>
    </alternativeName>
</protein>
<dbReference type="CDD" id="cd20296">
    <property type="entry name" value="cupin_PpnP-like"/>
    <property type="match status" value="1"/>
</dbReference>
<dbReference type="GO" id="GO:0009032">
    <property type="term" value="F:thymidine phosphorylase activity"/>
    <property type="evidence" value="ECO:0007669"/>
    <property type="project" value="RHEA"/>
</dbReference>
<comment type="catalytic activity">
    <reaction evidence="3">
        <text>adenosine + phosphate = alpha-D-ribose 1-phosphate + adenine</text>
        <dbReference type="Rhea" id="RHEA:27642"/>
        <dbReference type="ChEBI" id="CHEBI:16335"/>
        <dbReference type="ChEBI" id="CHEBI:16708"/>
        <dbReference type="ChEBI" id="CHEBI:43474"/>
        <dbReference type="ChEBI" id="CHEBI:57720"/>
        <dbReference type="EC" id="2.4.2.1"/>
    </reaction>
</comment>
<proteinExistence type="inferred from homology"/>
<dbReference type="Proteomes" id="UP000243180">
    <property type="component" value="Chromosome"/>
</dbReference>
<gene>
    <name evidence="3" type="primary">ppnP</name>
    <name evidence="4" type="ORF">SCL_0806</name>
</gene>
<dbReference type="InterPro" id="IPR014710">
    <property type="entry name" value="RmlC-like_jellyroll"/>
</dbReference>
<comment type="catalytic activity">
    <reaction evidence="3">
        <text>xanthosine + phosphate = alpha-D-ribose 1-phosphate + xanthine</text>
        <dbReference type="Rhea" id="RHEA:27638"/>
        <dbReference type="ChEBI" id="CHEBI:17712"/>
        <dbReference type="ChEBI" id="CHEBI:18107"/>
        <dbReference type="ChEBI" id="CHEBI:43474"/>
        <dbReference type="ChEBI" id="CHEBI:57720"/>
        <dbReference type="EC" id="2.4.2.1"/>
    </reaction>
</comment>
<dbReference type="FunCoup" id="A0A1B4XE93">
    <property type="interactions" value="60"/>
</dbReference>
<dbReference type="KEGG" id="slim:SCL_0806"/>
<accession>A0A1B4XE93</accession>
<dbReference type="EC" id="2.4.2.2" evidence="3"/>
<evidence type="ECO:0000256" key="3">
    <source>
        <dbReference type="HAMAP-Rule" id="MF_01537"/>
    </source>
</evidence>